<sequence length="273" mass="29415">MAGRVEELLDAWGLTPDGPPLPARRATVLPVVGERGPAVLKVGVVEERTEHEALALQRWSGHGAVRLLRADPHRRALLLERLAGPDAADPRAGLWDAAAGELVGAQLAGLHVDPPPQVPRLAAYVAERSAALAALPRDAPLPRRLVEQAVALGRDLVADPGEERLLHTDLHPAHLVAAGPEAPEEWRAVSPKPLAGDPHSEVAPLLWHQWDDVAGDVRGSLRRRFHAAVDAALLDEDRARDWVVVRTVHRALATLGDRELVTRCVAVTKAVQD</sequence>
<protein>
    <submittedName>
        <fullName evidence="1">Aminoglycoside resistance protein</fullName>
    </submittedName>
</protein>
<dbReference type="Proteomes" id="UP000604001">
    <property type="component" value="Unassembled WGS sequence"/>
</dbReference>
<keyword evidence="2" id="KW-1185">Reference proteome</keyword>
<name>A0ABR6UC50_9ACTN</name>
<dbReference type="SUPFAM" id="SSF56112">
    <property type="entry name" value="Protein kinase-like (PK-like)"/>
    <property type="match status" value="1"/>
</dbReference>
<dbReference type="EMBL" id="JACMYC010000015">
    <property type="protein sequence ID" value="MBC2962007.1"/>
    <property type="molecule type" value="Genomic_DNA"/>
</dbReference>
<gene>
    <name evidence="1" type="ORF">H7344_17065</name>
</gene>
<proteinExistence type="predicted"/>
<dbReference type="RefSeq" id="WP_186347206.1">
    <property type="nucleotide sequence ID" value="NZ_BMMR01000007.1"/>
</dbReference>
<dbReference type="Pfam" id="PF04655">
    <property type="entry name" value="APH_6_hur"/>
    <property type="match status" value="1"/>
</dbReference>
<evidence type="ECO:0000313" key="1">
    <source>
        <dbReference type="EMBL" id="MBC2962007.1"/>
    </source>
</evidence>
<comment type="caution">
    <text evidence="1">The sequence shown here is derived from an EMBL/GenBank/DDBJ whole genome shotgun (WGS) entry which is preliminary data.</text>
</comment>
<organism evidence="1 2">
    <name type="scientific">Nocardioides deserti</name>
    <dbReference type="NCBI Taxonomy" id="1588644"/>
    <lineage>
        <taxon>Bacteria</taxon>
        <taxon>Bacillati</taxon>
        <taxon>Actinomycetota</taxon>
        <taxon>Actinomycetes</taxon>
        <taxon>Propionibacteriales</taxon>
        <taxon>Nocardioidaceae</taxon>
        <taxon>Nocardioides</taxon>
    </lineage>
</organism>
<dbReference type="InterPro" id="IPR006748">
    <property type="entry name" value="NH2Glyco/OHUrea_AB-resist_kin"/>
</dbReference>
<accession>A0ABR6UC50</accession>
<reference evidence="1 2" key="1">
    <citation type="submission" date="2020-08" db="EMBL/GenBank/DDBJ databases">
        <title>novel species in genus Nocardioides.</title>
        <authorList>
            <person name="Zhang G."/>
        </authorList>
    </citation>
    <scope>NUCLEOTIDE SEQUENCE [LARGE SCALE GENOMIC DNA]</scope>
    <source>
        <strain evidence="1 2">SC8A-24</strain>
    </source>
</reference>
<evidence type="ECO:0000313" key="2">
    <source>
        <dbReference type="Proteomes" id="UP000604001"/>
    </source>
</evidence>
<dbReference type="InterPro" id="IPR011009">
    <property type="entry name" value="Kinase-like_dom_sf"/>
</dbReference>